<protein>
    <submittedName>
        <fullName evidence="2">Carbohydrate esterase family 12 protein</fullName>
    </submittedName>
</protein>
<evidence type="ECO:0000313" key="2">
    <source>
        <dbReference type="EMBL" id="KAF2135245.1"/>
    </source>
</evidence>
<dbReference type="OrthoDB" id="5041285at2759"/>
<dbReference type="Gene3D" id="3.40.50.1110">
    <property type="entry name" value="SGNH hydrolase"/>
    <property type="match status" value="1"/>
</dbReference>
<dbReference type="GeneID" id="54296053"/>
<dbReference type="CDD" id="cd01821">
    <property type="entry name" value="Rhamnogalacturan_acetylesterase_like"/>
    <property type="match status" value="1"/>
</dbReference>
<dbReference type="RefSeq" id="XP_033390964.1">
    <property type="nucleotide sequence ID" value="XM_033538557.1"/>
</dbReference>
<sequence>ALAAPTTRAIKPVAFFLAGDSTTAKQSSNGGGWGDGFRNKTLKSPAFGTNYGHNGATTVSFREGGDWDKVLADVKEHKDSNNVFVTIQFGHNDQKASKGISVAQYTENLEKFAKEVTAAGGTPILVTPITRRSFKGDEVKTDLAEQAAATIKAAEATEARYIDLNAASIKYVNAIGAVEAAKYNLKSTDNTHLNEHGSVVFGRLVSDLLEEKYDDIAEWTTKDEELSQLIKDGKPA</sequence>
<dbReference type="EMBL" id="ML995616">
    <property type="protein sequence ID" value="KAF2135245.1"/>
    <property type="molecule type" value="Genomic_DNA"/>
</dbReference>
<feature type="non-terminal residue" evidence="2">
    <location>
        <position position="1"/>
    </location>
</feature>
<dbReference type="SUPFAM" id="SSF52266">
    <property type="entry name" value="SGNH hydrolase"/>
    <property type="match status" value="1"/>
</dbReference>
<dbReference type="InterPro" id="IPR036514">
    <property type="entry name" value="SGNH_hydro_sf"/>
</dbReference>
<evidence type="ECO:0000313" key="3">
    <source>
        <dbReference type="Proteomes" id="UP000799438"/>
    </source>
</evidence>
<gene>
    <name evidence="2" type="ORF">K452DRAFT_260938</name>
</gene>
<dbReference type="GO" id="GO:0016787">
    <property type="term" value="F:hydrolase activity"/>
    <property type="evidence" value="ECO:0007669"/>
    <property type="project" value="InterPro"/>
</dbReference>
<accession>A0A6A6AW97</accession>
<dbReference type="InterPro" id="IPR013830">
    <property type="entry name" value="SGNH_hydro"/>
</dbReference>
<feature type="domain" description="SGNH hydrolase-type esterase" evidence="1">
    <location>
        <begin position="18"/>
        <end position="197"/>
    </location>
</feature>
<organism evidence="2 3">
    <name type="scientific">Aplosporella prunicola CBS 121167</name>
    <dbReference type="NCBI Taxonomy" id="1176127"/>
    <lineage>
        <taxon>Eukaryota</taxon>
        <taxon>Fungi</taxon>
        <taxon>Dikarya</taxon>
        <taxon>Ascomycota</taxon>
        <taxon>Pezizomycotina</taxon>
        <taxon>Dothideomycetes</taxon>
        <taxon>Dothideomycetes incertae sedis</taxon>
        <taxon>Botryosphaeriales</taxon>
        <taxon>Aplosporellaceae</taxon>
        <taxon>Aplosporella</taxon>
    </lineage>
</organism>
<proteinExistence type="predicted"/>
<dbReference type="AlphaFoldDB" id="A0A6A6AW97"/>
<dbReference type="PANTHER" id="PTHR43695">
    <property type="entry name" value="PUTATIVE (AFU_ORTHOLOGUE AFUA_2G17250)-RELATED"/>
    <property type="match status" value="1"/>
</dbReference>
<name>A0A6A6AW97_9PEZI</name>
<reference evidence="2" key="1">
    <citation type="journal article" date="2020" name="Stud. Mycol.">
        <title>101 Dothideomycetes genomes: a test case for predicting lifestyles and emergence of pathogens.</title>
        <authorList>
            <person name="Haridas S."/>
            <person name="Albert R."/>
            <person name="Binder M."/>
            <person name="Bloem J."/>
            <person name="Labutti K."/>
            <person name="Salamov A."/>
            <person name="Andreopoulos B."/>
            <person name="Baker S."/>
            <person name="Barry K."/>
            <person name="Bills G."/>
            <person name="Bluhm B."/>
            <person name="Cannon C."/>
            <person name="Castanera R."/>
            <person name="Culley D."/>
            <person name="Daum C."/>
            <person name="Ezra D."/>
            <person name="Gonzalez J."/>
            <person name="Henrissat B."/>
            <person name="Kuo A."/>
            <person name="Liang C."/>
            <person name="Lipzen A."/>
            <person name="Lutzoni F."/>
            <person name="Magnuson J."/>
            <person name="Mondo S."/>
            <person name="Nolan M."/>
            <person name="Ohm R."/>
            <person name="Pangilinan J."/>
            <person name="Park H.-J."/>
            <person name="Ramirez L."/>
            <person name="Alfaro M."/>
            <person name="Sun H."/>
            <person name="Tritt A."/>
            <person name="Yoshinaga Y."/>
            <person name="Zwiers L.-H."/>
            <person name="Turgeon B."/>
            <person name="Goodwin S."/>
            <person name="Spatafora J."/>
            <person name="Crous P."/>
            <person name="Grigoriev I."/>
        </authorList>
    </citation>
    <scope>NUCLEOTIDE SEQUENCE</scope>
    <source>
        <strain evidence="2">CBS 121167</strain>
    </source>
</reference>
<evidence type="ECO:0000259" key="1">
    <source>
        <dbReference type="Pfam" id="PF13472"/>
    </source>
</evidence>
<feature type="non-terminal residue" evidence="2">
    <location>
        <position position="236"/>
    </location>
</feature>
<dbReference type="Proteomes" id="UP000799438">
    <property type="component" value="Unassembled WGS sequence"/>
</dbReference>
<dbReference type="Pfam" id="PF13472">
    <property type="entry name" value="Lipase_GDSL_2"/>
    <property type="match status" value="1"/>
</dbReference>
<dbReference type="PANTHER" id="PTHR43695:SF2">
    <property type="entry name" value="PUTATIVE (AFU_ORTHOLOGUE AFUA_2G17250)-RELATED"/>
    <property type="match status" value="1"/>
</dbReference>
<dbReference type="InterPro" id="IPR037459">
    <property type="entry name" value="RhgT-like"/>
</dbReference>
<keyword evidence="3" id="KW-1185">Reference proteome</keyword>